<gene>
    <name evidence="1" type="ORF">UW74_C0046G0005</name>
</gene>
<dbReference type="AlphaFoldDB" id="A0A0G1M8P0"/>
<dbReference type="Proteomes" id="UP000034889">
    <property type="component" value="Unassembled WGS sequence"/>
</dbReference>
<evidence type="ECO:0000313" key="2">
    <source>
        <dbReference type="Proteomes" id="UP000034889"/>
    </source>
</evidence>
<protein>
    <submittedName>
        <fullName evidence="1">Uncharacterized protein</fullName>
    </submittedName>
</protein>
<comment type="caution">
    <text evidence="1">The sequence shown here is derived from an EMBL/GenBank/DDBJ whole genome shotgun (WGS) entry which is preliminary data.</text>
</comment>
<proteinExistence type="predicted"/>
<organism evidence="1 2">
    <name type="scientific">Candidatus Giovannonibacteria bacterium GW2011_GWC2_44_8</name>
    <dbReference type="NCBI Taxonomy" id="1618657"/>
    <lineage>
        <taxon>Bacteria</taxon>
        <taxon>Candidatus Giovannoniibacteriota</taxon>
    </lineage>
</organism>
<name>A0A0G1M8P0_9BACT</name>
<sequence length="89" mass="10197">MALVRVGNFLNKFKKFETGDGREKKVYDILKGSVPGLECKLAVRRKTIYFYDLSPSAKSEIFLRKAEILEKAKKAMRDAAPNEISFRKP</sequence>
<evidence type="ECO:0000313" key="1">
    <source>
        <dbReference type="EMBL" id="KKT77257.1"/>
    </source>
</evidence>
<accession>A0A0G1M8P0</accession>
<dbReference type="EMBL" id="LCJM01000046">
    <property type="protein sequence ID" value="KKT77257.1"/>
    <property type="molecule type" value="Genomic_DNA"/>
</dbReference>
<reference evidence="1 2" key="1">
    <citation type="journal article" date="2015" name="Nature">
        <title>rRNA introns, odd ribosomes, and small enigmatic genomes across a large radiation of phyla.</title>
        <authorList>
            <person name="Brown C.T."/>
            <person name="Hug L.A."/>
            <person name="Thomas B.C."/>
            <person name="Sharon I."/>
            <person name="Castelle C.J."/>
            <person name="Singh A."/>
            <person name="Wilkins M.J."/>
            <person name="Williams K.H."/>
            <person name="Banfield J.F."/>
        </authorList>
    </citation>
    <scope>NUCLEOTIDE SEQUENCE [LARGE SCALE GENOMIC DNA]</scope>
</reference>